<accession>A0ABS8EX95</accession>
<sequence length="246" mass="27969">MIRSLLIVILIVAFLILSIPILIVEWIIGKFNPYARDISSLRIVQFMFKLILFVAGTKVTVIGEDRIPKDTPVLYVGNHRSYFDVVLTYARCPGLTGYVAKDSMKKIPLLSSWMKRLHCLFLNRSDIKEGLKTILQGIDQMKNGISMCIFPEGTRNEASDDTLLLPFKEGSLKMAEKTGYPIIPMSINNTRNIFEAHRPFIRSAHVVLEYGEPIYPKDLPKEQKKFLGAHCQEIIQNTISKNQSLV</sequence>
<dbReference type="Pfam" id="PF01553">
    <property type="entry name" value="Acyltransferase"/>
    <property type="match status" value="1"/>
</dbReference>
<dbReference type="InterPro" id="IPR004552">
    <property type="entry name" value="AGP_acyltrans"/>
</dbReference>
<dbReference type="NCBIfam" id="TIGR00530">
    <property type="entry name" value="AGP_acyltrn"/>
    <property type="match status" value="1"/>
</dbReference>
<dbReference type="PANTHER" id="PTHR10434">
    <property type="entry name" value="1-ACYL-SN-GLYCEROL-3-PHOSPHATE ACYLTRANSFERASE"/>
    <property type="match status" value="1"/>
</dbReference>
<keyword evidence="4 7" id="KW-0808">Transferase</keyword>
<reference evidence="10 11" key="1">
    <citation type="submission" date="2021-10" db="EMBL/GenBank/DDBJ databases">
        <title>Anaerobic single-cell dispensing facilitates the cultivation of human gut bacteria.</title>
        <authorList>
            <person name="Afrizal A."/>
        </authorList>
    </citation>
    <scope>NUCLEOTIDE SEQUENCE [LARGE SCALE GENOMIC DNA]</scope>
    <source>
        <strain evidence="10 11">CLA-AA-H246</strain>
    </source>
</reference>
<comment type="catalytic activity">
    <reaction evidence="7">
        <text>a 1-acyl-sn-glycero-3-phosphate + an acyl-CoA = a 1,2-diacyl-sn-glycero-3-phosphate + CoA</text>
        <dbReference type="Rhea" id="RHEA:19709"/>
        <dbReference type="ChEBI" id="CHEBI:57287"/>
        <dbReference type="ChEBI" id="CHEBI:57970"/>
        <dbReference type="ChEBI" id="CHEBI:58342"/>
        <dbReference type="ChEBI" id="CHEBI:58608"/>
        <dbReference type="EC" id="2.3.1.51"/>
    </reaction>
</comment>
<dbReference type="CDD" id="cd07989">
    <property type="entry name" value="LPLAT_AGPAT-like"/>
    <property type="match status" value="1"/>
</dbReference>
<protein>
    <recommendedName>
        <fullName evidence="7">1-acyl-sn-glycerol-3-phosphate acyltransferase</fullName>
        <ecNumber evidence="7">2.3.1.51</ecNumber>
    </recommendedName>
</protein>
<keyword evidence="11" id="KW-1185">Reference proteome</keyword>
<feature type="transmembrane region" description="Helical" evidence="8">
    <location>
        <begin position="6"/>
        <end position="28"/>
    </location>
</feature>
<dbReference type="GO" id="GO:0016746">
    <property type="term" value="F:acyltransferase activity"/>
    <property type="evidence" value="ECO:0007669"/>
    <property type="project" value="UniProtKB-KW"/>
</dbReference>
<keyword evidence="5 7" id="KW-0443">Lipid metabolism</keyword>
<keyword evidence="7" id="KW-1208">Phospholipid metabolism</keyword>
<proteinExistence type="inferred from homology"/>
<evidence type="ECO:0000256" key="1">
    <source>
        <dbReference type="ARBA" id="ARBA00005189"/>
    </source>
</evidence>
<name>A0ABS8EX95_9FIRM</name>
<comment type="domain">
    <text evidence="7">The HXXXXD motif is essential for acyltransferase activity and may constitute the binding site for the phosphate moiety of the glycerol-3-phosphate.</text>
</comment>
<evidence type="ECO:0000256" key="3">
    <source>
        <dbReference type="ARBA" id="ARBA00022516"/>
    </source>
</evidence>
<gene>
    <name evidence="10" type="ORF">LKD42_09035</name>
</gene>
<evidence type="ECO:0000256" key="6">
    <source>
        <dbReference type="ARBA" id="ARBA00023315"/>
    </source>
</evidence>
<comment type="similarity">
    <text evidence="2 7">Belongs to the 1-acyl-sn-glycerol-3-phosphate acyltransferase family.</text>
</comment>
<evidence type="ECO:0000256" key="8">
    <source>
        <dbReference type="SAM" id="Phobius"/>
    </source>
</evidence>
<dbReference type="InterPro" id="IPR002123">
    <property type="entry name" value="Plipid/glycerol_acylTrfase"/>
</dbReference>
<dbReference type="EMBL" id="JAJEQE010000029">
    <property type="protein sequence ID" value="MCC2149399.1"/>
    <property type="molecule type" value="Genomic_DNA"/>
</dbReference>
<keyword evidence="8" id="KW-0472">Membrane</keyword>
<dbReference type="RefSeq" id="WP_248835495.1">
    <property type="nucleotide sequence ID" value="NZ_JAJEQE010000029.1"/>
</dbReference>
<evidence type="ECO:0000313" key="11">
    <source>
        <dbReference type="Proteomes" id="UP001299235"/>
    </source>
</evidence>
<keyword evidence="6 7" id="KW-0012">Acyltransferase</keyword>
<organism evidence="10 11">
    <name type="scientific">Hominisplanchenecus faecis</name>
    <dbReference type="NCBI Taxonomy" id="2885351"/>
    <lineage>
        <taxon>Bacteria</taxon>
        <taxon>Bacillati</taxon>
        <taxon>Bacillota</taxon>
        <taxon>Clostridia</taxon>
        <taxon>Lachnospirales</taxon>
        <taxon>Lachnospiraceae</taxon>
        <taxon>Hominisplanchenecus</taxon>
    </lineage>
</organism>
<evidence type="ECO:0000256" key="4">
    <source>
        <dbReference type="ARBA" id="ARBA00022679"/>
    </source>
</evidence>
<evidence type="ECO:0000256" key="5">
    <source>
        <dbReference type="ARBA" id="ARBA00023098"/>
    </source>
</evidence>
<dbReference type="PANTHER" id="PTHR10434:SF64">
    <property type="entry name" value="1-ACYL-SN-GLYCEROL-3-PHOSPHATE ACYLTRANSFERASE-RELATED"/>
    <property type="match status" value="1"/>
</dbReference>
<comment type="pathway">
    <text evidence="1">Lipid metabolism.</text>
</comment>
<dbReference type="Proteomes" id="UP001299235">
    <property type="component" value="Unassembled WGS sequence"/>
</dbReference>
<keyword evidence="8" id="KW-0812">Transmembrane</keyword>
<comment type="caution">
    <text evidence="10">The sequence shown here is derived from an EMBL/GenBank/DDBJ whole genome shotgun (WGS) entry which is preliminary data.</text>
</comment>
<keyword evidence="8" id="KW-1133">Transmembrane helix</keyword>
<evidence type="ECO:0000313" key="10">
    <source>
        <dbReference type="EMBL" id="MCC2149399.1"/>
    </source>
</evidence>
<evidence type="ECO:0000256" key="7">
    <source>
        <dbReference type="RuleBase" id="RU361267"/>
    </source>
</evidence>
<keyword evidence="3 7" id="KW-0444">Lipid biosynthesis</keyword>
<evidence type="ECO:0000259" key="9">
    <source>
        <dbReference type="SMART" id="SM00563"/>
    </source>
</evidence>
<dbReference type="SUPFAM" id="SSF69593">
    <property type="entry name" value="Glycerol-3-phosphate (1)-acyltransferase"/>
    <property type="match status" value="1"/>
</dbReference>
<evidence type="ECO:0000256" key="2">
    <source>
        <dbReference type="ARBA" id="ARBA00008655"/>
    </source>
</evidence>
<dbReference type="EC" id="2.3.1.51" evidence="7"/>
<dbReference type="SMART" id="SM00563">
    <property type="entry name" value="PlsC"/>
    <property type="match status" value="1"/>
</dbReference>
<feature type="domain" description="Phospholipid/glycerol acyltransferase" evidence="9">
    <location>
        <begin position="73"/>
        <end position="190"/>
    </location>
</feature>
<keyword evidence="7" id="KW-0594">Phospholipid biosynthesis</keyword>